<feature type="region of interest" description="Disordered" evidence="3">
    <location>
        <begin position="653"/>
        <end position="735"/>
    </location>
</feature>
<evidence type="ECO:0000313" key="4">
    <source>
        <dbReference type="EnsemblMetazoa" id="CLYHEMP024393.1"/>
    </source>
</evidence>
<feature type="coiled-coil region" evidence="2">
    <location>
        <begin position="301"/>
        <end position="365"/>
    </location>
</feature>
<evidence type="ECO:0000313" key="5">
    <source>
        <dbReference type="Proteomes" id="UP000594262"/>
    </source>
</evidence>
<dbReference type="RefSeq" id="XP_066936354.1">
    <property type="nucleotide sequence ID" value="XM_067080253.1"/>
</dbReference>
<feature type="compositionally biased region" description="Low complexity" evidence="3">
    <location>
        <begin position="709"/>
        <end position="725"/>
    </location>
</feature>
<dbReference type="GeneID" id="136824091"/>
<feature type="compositionally biased region" description="Low complexity" evidence="3">
    <location>
        <begin position="629"/>
        <end position="640"/>
    </location>
</feature>
<dbReference type="GO" id="GO:0043515">
    <property type="term" value="F:kinetochore binding"/>
    <property type="evidence" value="ECO:0007669"/>
    <property type="project" value="TreeGrafter"/>
</dbReference>
<dbReference type="GO" id="GO:0034501">
    <property type="term" value="P:protein localization to kinetochore"/>
    <property type="evidence" value="ECO:0007669"/>
    <property type="project" value="TreeGrafter"/>
</dbReference>
<evidence type="ECO:0000256" key="1">
    <source>
        <dbReference type="ARBA" id="ARBA00023054"/>
    </source>
</evidence>
<dbReference type="AlphaFoldDB" id="A0A7M5XLZ2"/>
<feature type="region of interest" description="Disordered" evidence="3">
    <location>
        <begin position="481"/>
        <end position="549"/>
    </location>
</feature>
<organism evidence="4 5">
    <name type="scientific">Clytia hemisphaerica</name>
    <dbReference type="NCBI Taxonomy" id="252671"/>
    <lineage>
        <taxon>Eukaryota</taxon>
        <taxon>Metazoa</taxon>
        <taxon>Cnidaria</taxon>
        <taxon>Hydrozoa</taxon>
        <taxon>Hydroidolina</taxon>
        <taxon>Leptothecata</taxon>
        <taxon>Obeliida</taxon>
        <taxon>Clytiidae</taxon>
        <taxon>Clytia</taxon>
    </lineage>
</organism>
<dbReference type="PANTHER" id="PTHR32123">
    <property type="entry name" value="BICD FAMILY-LIKE CARGO ADAPTER"/>
    <property type="match status" value="1"/>
</dbReference>
<dbReference type="GO" id="GO:0000132">
    <property type="term" value="P:establishment of mitotic spindle orientation"/>
    <property type="evidence" value="ECO:0007669"/>
    <property type="project" value="TreeGrafter"/>
</dbReference>
<dbReference type="Proteomes" id="UP000594262">
    <property type="component" value="Unplaced"/>
</dbReference>
<dbReference type="PANTHER" id="PTHR32123:SF9">
    <property type="entry name" value="PROTEIN SPINDLY"/>
    <property type="match status" value="1"/>
</dbReference>
<feature type="compositionally biased region" description="Basic and acidic residues" evidence="3">
    <location>
        <begin position="487"/>
        <end position="498"/>
    </location>
</feature>
<feature type="compositionally biased region" description="Basic and acidic residues" evidence="3">
    <location>
        <begin position="597"/>
        <end position="606"/>
    </location>
</feature>
<dbReference type="GO" id="GO:0000922">
    <property type="term" value="C:spindle pole"/>
    <property type="evidence" value="ECO:0007669"/>
    <property type="project" value="TreeGrafter"/>
</dbReference>
<feature type="compositionally biased region" description="Polar residues" evidence="3">
    <location>
        <begin position="698"/>
        <end position="708"/>
    </location>
</feature>
<dbReference type="OrthoDB" id="2121607at2759"/>
<dbReference type="EnsemblMetazoa" id="CLYHEMT024393.1">
    <property type="protein sequence ID" value="CLYHEMP024393.1"/>
    <property type="gene ID" value="CLYHEMG024393"/>
</dbReference>
<protein>
    <submittedName>
        <fullName evidence="4">Uncharacterized protein</fullName>
    </submittedName>
</protein>
<feature type="compositionally biased region" description="Polar residues" evidence="3">
    <location>
        <begin position="568"/>
        <end position="595"/>
    </location>
</feature>
<keyword evidence="5" id="KW-1185">Reference proteome</keyword>
<feature type="coiled-coil region" evidence="2">
    <location>
        <begin position="439"/>
        <end position="473"/>
    </location>
</feature>
<feature type="coiled-coil region" evidence="2">
    <location>
        <begin position="108"/>
        <end position="266"/>
    </location>
</feature>
<accession>A0A7M5XLZ2</accession>
<feature type="compositionally biased region" description="Polar residues" evidence="3">
    <location>
        <begin position="508"/>
        <end position="521"/>
    </location>
</feature>
<evidence type="ECO:0000256" key="3">
    <source>
        <dbReference type="SAM" id="MobiDB-lite"/>
    </source>
</evidence>
<sequence>MENPLEDSMTCSPLSNNSEGYEDLDWDGLLDACRQKEEQLNRAGEFGLKLVDEIQKNQNQFDEIRSLQDQEIEHLVQESFELKTKLEVKERALLAQEHDFEEFQRQITKKHENDIEEIQENMRKELKNAKKEKDSANNDLEQAQFREQQLAEQIESLKKRIQELQSENMQKVRVQSNTSEQELFSLREQNFILEENISELQQTSSELSTKNQTLVLELTNKIKETDAQRTELEELEMRCTTYFNHLQQAREEKMEIKTELDLLKAETRNSSHKTSGNSLFSEVEDKRIEMEKKLLAVQVKHDSLLRAYNCVKNQLHNMKNQVYALLQVKNARADEDHISRLERALSQAKSENALLTNKLKTSEDQKMIPKEELVKMTQNLPEFRKTKDLVDFLYSEINEFKSKLDKLQKEYDTIYMIKIAESDKLHNAEQRLYETTARLDSSDQANMRLKLKLEETKNKLESETQKRKLIEKKFNYDSTNDIVPEGQIKEPKKIEKHPVPFSLRKPNETNNTTIKQNGNHQSKSKSRIADKSRFNRSTRPDGGFSTDMQWHKLPKEVLRTLGIEDKVSQQQNEDSVFSTDRQPLASSTQLKTPTKTGLDHVSHISSDDLDVPNKPRKVSFKDTPEKIPVVTNNNSNVSRNSLMEELNDIKENQENIPNGHSPPQHPRPAAIKDTSKPPSLSDLSSDKKMVSKLKQRKQTSALSDQSNVSQTKTQFSQPQTTTSTVQDEDPDCKIQ</sequence>
<feature type="region of interest" description="Disordered" evidence="3">
    <location>
        <begin position="568"/>
        <end position="640"/>
    </location>
</feature>
<proteinExistence type="predicted"/>
<keyword evidence="1 2" id="KW-0175">Coiled coil</keyword>
<feature type="compositionally biased region" description="Acidic residues" evidence="3">
    <location>
        <begin position="726"/>
        <end position="735"/>
    </location>
</feature>
<evidence type="ECO:0000256" key="2">
    <source>
        <dbReference type="SAM" id="Coils"/>
    </source>
</evidence>
<name>A0A7M5XLZ2_9CNID</name>
<dbReference type="GO" id="GO:0007080">
    <property type="term" value="P:mitotic metaphase chromosome alignment"/>
    <property type="evidence" value="ECO:0007669"/>
    <property type="project" value="TreeGrafter"/>
</dbReference>
<dbReference type="InterPro" id="IPR051149">
    <property type="entry name" value="Spindly/BICDR_Dynein_Adapter"/>
</dbReference>
<dbReference type="GO" id="GO:0000940">
    <property type="term" value="C:outer kinetochore"/>
    <property type="evidence" value="ECO:0007669"/>
    <property type="project" value="TreeGrafter"/>
</dbReference>
<reference evidence="4" key="1">
    <citation type="submission" date="2021-01" db="UniProtKB">
        <authorList>
            <consortium name="EnsemblMetazoa"/>
        </authorList>
    </citation>
    <scope>IDENTIFICATION</scope>
</reference>